<reference evidence="3" key="1">
    <citation type="submission" date="2016-11" db="EMBL/GenBank/DDBJ databases">
        <authorList>
            <person name="Varghese N."/>
            <person name="Submissions S."/>
        </authorList>
    </citation>
    <scope>NUCLEOTIDE SEQUENCE [LARGE SCALE GENOMIC DNA]</scope>
    <source>
        <strain evidence="3">DSM 16478</strain>
    </source>
</reference>
<accession>A0A1M6RTK7</accession>
<keyword evidence="3" id="KW-1185">Reference proteome</keyword>
<dbReference type="RefSeq" id="WP_073245214.1">
    <property type="nucleotide sequence ID" value="NZ_FQZX01000002.1"/>
</dbReference>
<proteinExistence type="predicted"/>
<dbReference type="Pfam" id="PF24705">
    <property type="entry name" value="DUF7668"/>
    <property type="match status" value="1"/>
</dbReference>
<protein>
    <recommendedName>
        <fullName evidence="1">DUF7668 domain-containing protein</fullName>
    </recommendedName>
</protein>
<gene>
    <name evidence="2" type="ORF">SAMN04488007_2840</name>
</gene>
<dbReference type="EMBL" id="FQZX01000002">
    <property type="protein sequence ID" value="SHK35763.1"/>
    <property type="molecule type" value="Genomic_DNA"/>
</dbReference>
<organism evidence="2 3">
    <name type="scientific">Maribacter aquivivus</name>
    <dbReference type="NCBI Taxonomy" id="228958"/>
    <lineage>
        <taxon>Bacteria</taxon>
        <taxon>Pseudomonadati</taxon>
        <taxon>Bacteroidota</taxon>
        <taxon>Flavobacteriia</taxon>
        <taxon>Flavobacteriales</taxon>
        <taxon>Flavobacteriaceae</taxon>
        <taxon>Maribacter</taxon>
    </lineage>
</organism>
<dbReference type="OrthoDB" id="1359701at2"/>
<dbReference type="AlphaFoldDB" id="A0A1M6RTK7"/>
<evidence type="ECO:0000259" key="1">
    <source>
        <dbReference type="Pfam" id="PF24705"/>
    </source>
</evidence>
<dbReference type="Proteomes" id="UP000184314">
    <property type="component" value="Unassembled WGS sequence"/>
</dbReference>
<evidence type="ECO:0000313" key="2">
    <source>
        <dbReference type="EMBL" id="SHK35763.1"/>
    </source>
</evidence>
<feature type="domain" description="DUF7668" evidence="1">
    <location>
        <begin position="25"/>
        <end position="117"/>
    </location>
</feature>
<dbReference type="InterPro" id="IPR056085">
    <property type="entry name" value="DUF7668"/>
</dbReference>
<evidence type="ECO:0000313" key="3">
    <source>
        <dbReference type="Proteomes" id="UP000184314"/>
    </source>
</evidence>
<sequence>MIDNDMHQLAYNLNNELLDYINHRNLNKLNSNYGITSAMFEEIEEVINDVGVDLKKVGLKIKGGKLLDIWEFDELNGYGVEVDLITINGERTDLTLITELDKVGEGYKLEYRQLGVM</sequence>
<name>A0A1M6RTK7_9FLAO</name>